<dbReference type="PRINTS" id="PR01806">
    <property type="entry name" value="VIRFACTRMVIN"/>
</dbReference>
<feature type="transmembrane region" description="Helical" evidence="10">
    <location>
        <begin position="222"/>
        <end position="244"/>
    </location>
</feature>
<evidence type="ECO:0000256" key="7">
    <source>
        <dbReference type="ARBA" id="ARBA00023136"/>
    </source>
</evidence>
<evidence type="ECO:0000256" key="6">
    <source>
        <dbReference type="ARBA" id="ARBA00022989"/>
    </source>
</evidence>
<evidence type="ECO:0000313" key="12">
    <source>
        <dbReference type="Proteomes" id="UP000716322"/>
    </source>
</evidence>
<feature type="transmembrane region" description="Helical" evidence="10">
    <location>
        <begin position="461"/>
        <end position="479"/>
    </location>
</feature>
<evidence type="ECO:0000256" key="1">
    <source>
        <dbReference type="ARBA" id="ARBA00004651"/>
    </source>
</evidence>
<keyword evidence="6 10" id="KW-1133">Transmembrane helix</keyword>
<feature type="transmembrane region" description="Helical" evidence="10">
    <location>
        <begin position="87"/>
        <end position="112"/>
    </location>
</feature>
<keyword evidence="12" id="KW-1185">Reference proteome</keyword>
<dbReference type="EMBL" id="JAAQOM010000004">
    <property type="protein sequence ID" value="NIA53707.1"/>
    <property type="molecule type" value="Genomic_DNA"/>
</dbReference>
<feature type="transmembrane region" description="Helical" evidence="10">
    <location>
        <begin position="42"/>
        <end position="67"/>
    </location>
</feature>
<evidence type="ECO:0000256" key="3">
    <source>
        <dbReference type="ARBA" id="ARBA00022692"/>
    </source>
</evidence>
<evidence type="ECO:0000313" key="11">
    <source>
        <dbReference type="EMBL" id="NIA53707.1"/>
    </source>
</evidence>
<dbReference type="PANTHER" id="PTHR47019">
    <property type="entry name" value="LIPID II FLIPPASE MURJ"/>
    <property type="match status" value="1"/>
</dbReference>
<keyword evidence="4" id="KW-0133">Cell shape</keyword>
<evidence type="ECO:0008006" key="13">
    <source>
        <dbReference type="Google" id="ProtNLM"/>
    </source>
</evidence>
<evidence type="ECO:0000256" key="5">
    <source>
        <dbReference type="ARBA" id="ARBA00022984"/>
    </source>
</evidence>
<feature type="transmembrane region" description="Helical" evidence="10">
    <location>
        <begin position="428"/>
        <end position="455"/>
    </location>
</feature>
<comment type="function">
    <text evidence="8">Involved in peptidoglycan biosynthesis. Transports lipid-linked peptidoglycan precursors from the inner to the outer leaflet of the cytoplasmic membrane.</text>
</comment>
<accession>A0ABX0P8U2</accession>
<feature type="transmembrane region" description="Helical" evidence="10">
    <location>
        <begin position="124"/>
        <end position="145"/>
    </location>
</feature>
<gene>
    <name evidence="11" type="ORF">HAV22_08570</name>
</gene>
<dbReference type="InterPro" id="IPR051050">
    <property type="entry name" value="Lipid_II_flippase_MurJ/MviN"/>
</dbReference>
<dbReference type="InterPro" id="IPR004268">
    <property type="entry name" value="MurJ"/>
</dbReference>
<dbReference type="Proteomes" id="UP000716322">
    <property type="component" value="Unassembled WGS sequence"/>
</dbReference>
<keyword evidence="5" id="KW-0573">Peptidoglycan synthesis</keyword>
<evidence type="ECO:0000256" key="9">
    <source>
        <dbReference type="ARBA" id="ARBA00061532"/>
    </source>
</evidence>
<evidence type="ECO:0000256" key="4">
    <source>
        <dbReference type="ARBA" id="ARBA00022960"/>
    </source>
</evidence>
<feature type="transmembrane region" description="Helical" evidence="10">
    <location>
        <begin position="376"/>
        <end position="393"/>
    </location>
</feature>
<comment type="caution">
    <text evidence="11">The sequence shown here is derived from an EMBL/GenBank/DDBJ whole genome shotgun (WGS) entry which is preliminary data.</text>
</comment>
<keyword evidence="3 10" id="KW-0812">Transmembrane</keyword>
<feature type="transmembrane region" description="Helical" evidence="10">
    <location>
        <begin position="304"/>
        <end position="328"/>
    </location>
</feature>
<organism evidence="11 12">
    <name type="scientific">Telluria antibiotica</name>
    <dbReference type="NCBI Taxonomy" id="2717319"/>
    <lineage>
        <taxon>Bacteria</taxon>
        <taxon>Pseudomonadati</taxon>
        <taxon>Pseudomonadota</taxon>
        <taxon>Betaproteobacteria</taxon>
        <taxon>Burkholderiales</taxon>
        <taxon>Oxalobacteraceae</taxon>
        <taxon>Telluria group</taxon>
        <taxon>Telluria</taxon>
    </lineage>
</organism>
<feature type="transmembrane region" description="Helical" evidence="10">
    <location>
        <begin position="399"/>
        <end position="416"/>
    </location>
</feature>
<dbReference type="Pfam" id="PF03023">
    <property type="entry name" value="MurJ"/>
    <property type="match status" value="1"/>
</dbReference>
<proteinExistence type="inferred from homology"/>
<feature type="transmembrane region" description="Helical" evidence="10">
    <location>
        <begin position="264"/>
        <end position="283"/>
    </location>
</feature>
<feature type="transmembrane region" description="Helical" evidence="10">
    <location>
        <begin position="152"/>
        <end position="172"/>
    </location>
</feature>
<evidence type="ECO:0000256" key="2">
    <source>
        <dbReference type="ARBA" id="ARBA00022475"/>
    </source>
</evidence>
<dbReference type="PANTHER" id="PTHR47019:SF1">
    <property type="entry name" value="LIPID II FLIPPASE MURJ"/>
    <property type="match status" value="1"/>
</dbReference>
<evidence type="ECO:0000256" key="8">
    <source>
        <dbReference type="ARBA" id="ARBA00060041"/>
    </source>
</evidence>
<dbReference type="RefSeq" id="WP_166858504.1">
    <property type="nucleotide sequence ID" value="NZ_JAAQOM010000004.1"/>
</dbReference>
<reference evidence="11 12" key="1">
    <citation type="submission" date="2020-03" db="EMBL/GenBank/DDBJ databases">
        <title>Genome sequence of strain Massilia sp. TW-1.</title>
        <authorList>
            <person name="Chaudhary D.K."/>
        </authorList>
    </citation>
    <scope>NUCLEOTIDE SEQUENCE [LARGE SCALE GENOMIC DNA]</scope>
    <source>
        <strain evidence="11 12">TW-1</strain>
    </source>
</reference>
<protein>
    <recommendedName>
        <fullName evidence="13">Virulence factor MviN</fullName>
    </recommendedName>
</protein>
<keyword evidence="7 10" id="KW-0472">Membrane</keyword>
<comment type="subcellular location">
    <subcellularLocation>
        <location evidence="1">Cell membrane</location>
        <topology evidence="1">Multi-pass membrane protein</topology>
    </subcellularLocation>
</comment>
<name>A0ABX0P8U2_9BURK</name>
<evidence type="ECO:0000256" key="10">
    <source>
        <dbReference type="SAM" id="Phobius"/>
    </source>
</evidence>
<sequence>MSRSLFSATFVLSLALLAGRLTGLLRELGLATVFGISPQADLAVLLLTLPDLLVNLLISGGISAALVPRFSTLQGDEALVLFRQFSLAILAIFGVAGAGLVLYPHVVFHLLAPGVNAESIGTDGLVAVAVALPLSGVAGVTGAYLNARQRFMLVGCGTLFFNVGVLIALFLCRHHTQPLSWLAFGILAGAALRWVTQMMMMPSRVWYAPAKKRVVDHALLRAFMFATLAAAMSLLAPVVIRAMASTLGEGAVASFNYAQKLVELPVTILLTSIGTVALSRMSIMYSEGKPEQAMALAVQNTRYALLLGATILLFGWFFAAPAVHVVFAASHMDEASLSRIAGLTAIATLSAPCAAVTSIATALLNASSRAKDVFKVSVGTLSLLPVLALPGLLLKSENALMFAVIGSQAVAAVWLSRIARMPMLGRGALWKALASSHFGMVLTLALACAGIAQLIEPSHNLLRVLLAAAGFLIAMAVPIRRFLRFSTDSFPQSAVS</sequence>
<comment type="similarity">
    <text evidence="9">Belongs to the MurJ/MviN family.</text>
</comment>
<feature type="transmembrane region" description="Helical" evidence="10">
    <location>
        <begin position="340"/>
        <end position="364"/>
    </location>
</feature>
<feature type="transmembrane region" description="Helical" evidence="10">
    <location>
        <begin position="178"/>
        <end position="195"/>
    </location>
</feature>
<keyword evidence="2" id="KW-1003">Cell membrane</keyword>